<name>A0AAV5TI67_9BILA</name>
<evidence type="ECO:0008006" key="4">
    <source>
        <dbReference type="Google" id="ProtNLM"/>
    </source>
</evidence>
<keyword evidence="1" id="KW-1133">Transmembrane helix</keyword>
<keyword evidence="3" id="KW-1185">Reference proteome</keyword>
<feature type="transmembrane region" description="Helical" evidence="1">
    <location>
        <begin position="12"/>
        <end position="33"/>
    </location>
</feature>
<gene>
    <name evidence="2" type="ORF">PENTCL1PPCAC_16192</name>
</gene>
<proteinExistence type="predicted"/>
<keyword evidence="1" id="KW-0472">Membrane</keyword>
<comment type="caution">
    <text evidence="2">The sequence shown here is derived from an EMBL/GenBank/DDBJ whole genome shotgun (WGS) entry which is preliminary data.</text>
</comment>
<dbReference type="EMBL" id="BTSX01000004">
    <property type="protein sequence ID" value="GMS94017.1"/>
    <property type="molecule type" value="Genomic_DNA"/>
</dbReference>
<evidence type="ECO:0000313" key="2">
    <source>
        <dbReference type="EMBL" id="GMS94017.1"/>
    </source>
</evidence>
<reference evidence="2" key="1">
    <citation type="submission" date="2023-10" db="EMBL/GenBank/DDBJ databases">
        <title>Genome assembly of Pristionchus species.</title>
        <authorList>
            <person name="Yoshida K."/>
            <person name="Sommer R.J."/>
        </authorList>
    </citation>
    <scope>NUCLEOTIDE SEQUENCE</scope>
    <source>
        <strain evidence="2">RS0144</strain>
    </source>
</reference>
<dbReference type="Proteomes" id="UP001432027">
    <property type="component" value="Unassembled WGS sequence"/>
</dbReference>
<sequence>DAGLDTLADVFLWAYGVILIAGTTMTLVFLLALVRGRKMLAQWPFYKIVWSMTWMDSIYLAIQLCWTFPQMVATHNGTMDVNGTNEESK</sequence>
<keyword evidence="1" id="KW-0812">Transmembrane</keyword>
<evidence type="ECO:0000313" key="3">
    <source>
        <dbReference type="Proteomes" id="UP001432027"/>
    </source>
</evidence>
<organism evidence="2 3">
    <name type="scientific">Pristionchus entomophagus</name>
    <dbReference type="NCBI Taxonomy" id="358040"/>
    <lineage>
        <taxon>Eukaryota</taxon>
        <taxon>Metazoa</taxon>
        <taxon>Ecdysozoa</taxon>
        <taxon>Nematoda</taxon>
        <taxon>Chromadorea</taxon>
        <taxon>Rhabditida</taxon>
        <taxon>Rhabditina</taxon>
        <taxon>Diplogasteromorpha</taxon>
        <taxon>Diplogasteroidea</taxon>
        <taxon>Neodiplogasteridae</taxon>
        <taxon>Pristionchus</taxon>
    </lineage>
</organism>
<feature type="non-terminal residue" evidence="2">
    <location>
        <position position="89"/>
    </location>
</feature>
<feature type="non-terminal residue" evidence="2">
    <location>
        <position position="1"/>
    </location>
</feature>
<evidence type="ECO:0000256" key="1">
    <source>
        <dbReference type="SAM" id="Phobius"/>
    </source>
</evidence>
<dbReference type="AlphaFoldDB" id="A0AAV5TI67"/>
<protein>
    <recommendedName>
        <fullName evidence="4">G protein-coupled receptor</fullName>
    </recommendedName>
</protein>
<accession>A0AAV5TI67</accession>